<dbReference type="EMBL" id="MN739677">
    <property type="protein sequence ID" value="QHT20012.1"/>
    <property type="molecule type" value="Genomic_DNA"/>
</dbReference>
<evidence type="ECO:0000313" key="1">
    <source>
        <dbReference type="EMBL" id="QHT20012.1"/>
    </source>
</evidence>
<dbReference type="AlphaFoldDB" id="A0A6C0DU21"/>
<organism evidence="1">
    <name type="scientific">viral metagenome</name>
    <dbReference type="NCBI Taxonomy" id="1070528"/>
    <lineage>
        <taxon>unclassified sequences</taxon>
        <taxon>metagenomes</taxon>
        <taxon>organismal metagenomes</taxon>
    </lineage>
</organism>
<reference evidence="1" key="1">
    <citation type="journal article" date="2020" name="Nature">
        <title>Giant virus diversity and host interactions through global metagenomics.</title>
        <authorList>
            <person name="Schulz F."/>
            <person name="Roux S."/>
            <person name="Paez-Espino D."/>
            <person name="Jungbluth S."/>
            <person name="Walsh D.A."/>
            <person name="Denef V.J."/>
            <person name="McMahon K.D."/>
            <person name="Konstantinidis K.T."/>
            <person name="Eloe-Fadrosh E.A."/>
            <person name="Kyrpides N.C."/>
            <person name="Woyke T."/>
        </authorList>
    </citation>
    <scope>NUCLEOTIDE SEQUENCE</scope>
    <source>
        <strain evidence="1">GVMAG-M-3300023174-60</strain>
    </source>
</reference>
<protein>
    <submittedName>
        <fullName evidence="1">Uncharacterized protein</fullName>
    </submittedName>
</protein>
<name>A0A6C0DU21_9ZZZZ</name>
<accession>A0A6C0DU21</accession>
<sequence>MSIISNHRIQNYKAMNRRSTPPKKMPIQVAIPIKKKNVVMPPIEILISLLLKASSIVPPMPPKPSAPAAEMATRTICIYGVIYNIDLPLGFDIYEGLRRWYPALYEAVIEEQAVWKETPANQLTDEEEDAMWDEYDYLESLCDF</sequence>
<proteinExistence type="predicted"/>